<dbReference type="EMBL" id="JBEZNA010000089">
    <property type="protein sequence ID" value="MEU9580859.1"/>
    <property type="molecule type" value="Genomic_DNA"/>
</dbReference>
<feature type="compositionally biased region" description="Low complexity" evidence="1">
    <location>
        <begin position="1"/>
        <end position="15"/>
    </location>
</feature>
<organism evidence="2 3">
    <name type="scientific">Streptomyces chilikensis</name>
    <dbReference type="NCBI Taxonomy" id="1194079"/>
    <lineage>
        <taxon>Bacteria</taxon>
        <taxon>Bacillati</taxon>
        <taxon>Actinomycetota</taxon>
        <taxon>Actinomycetes</taxon>
        <taxon>Kitasatosporales</taxon>
        <taxon>Streptomycetaceae</taxon>
        <taxon>Streptomyces</taxon>
    </lineage>
</organism>
<proteinExistence type="predicted"/>
<protein>
    <submittedName>
        <fullName evidence="2">Uncharacterized protein</fullName>
    </submittedName>
</protein>
<keyword evidence="3" id="KW-1185">Reference proteome</keyword>
<dbReference type="RefSeq" id="WP_359276946.1">
    <property type="nucleotide sequence ID" value="NZ_JBEZNA010000089.1"/>
</dbReference>
<feature type="compositionally biased region" description="Low complexity" evidence="1">
    <location>
        <begin position="28"/>
        <end position="38"/>
    </location>
</feature>
<evidence type="ECO:0000313" key="2">
    <source>
        <dbReference type="EMBL" id="MEU9580859.1"/>
    </source>
</evidence>
<reference evidence="2 3" key="1">
    <citation type="submission" date="2024-06" db="EMBL/GenBank/DDBJ databases">
        <title>The Natural Products Discovery Center: Release of the First 8490 Sequenced Strains for Exploring Actinobacteria Biosynthetic Diversity.</title>
        <authorList>
            <person name="Kalkreuter E."/>
            <person name="Kautsar S.A."/>
            <person name="Yang D."/>
            <person name="Bader C.D."/>
            <person name="Teijaro C.N."/>
            <person name="Fluegel L."/>
            <person name="Davis C.M."/>
            <person name="Simpson J.R."/>
            <person name="Lauterbach L."/>
            <person name="Steele A.D."/>
            <person name="Gui C."/>
            <person name="Meng S."/>
            <person name="Li G."/>
            <person name="Viehrig K."/>
            <person name="Ye F."/>
            <person name="Su P."/>
            <person name="Kiefer A.F."/>
            <person name="Nichols A."/>
            <person name="Cepeda A.J."/>
            <person name="Yan W."/>
            <person name="Fan B."/>
            <person name="Jiang Y."/>
            <person name="Adhikari A."/>
            <person name="Zheng C.-J."/>
            <person name="Schuster L."/>
            <person name="Cowan T.M."/>
            <person name="Smanski M.J."/>
            <person name="Chevrette M.G."/>
            <person name="De Carvalho L.P.S."/>
            <person name="Shen B."/>
        </authorList>
    </citation>
    <scope>NUCLEOTIDE SEQUENCE [LARGE SCALE GENOMIC DNA]</scope>
    <source>
        <strain evidence="2 3">NPDC048117</strain>
    </source>
</reference>
<evidence type="ECO:0000313" key="3">
    <source>
        <dbReference type="Proteomes" id="UP001551584"/>
    </source>
</evidence>
<sequence length="135" mass="14209">MPPARCSACRRTCATPRRRRPRRPGPPGRRAFPAGFRPGPRRHPGLARAWPARFLVDLSHALGLLYLLYFPRDAVGHPAPDEGVFLLTAVNAAAPPATVAAAPVVALGGHAPLFLTPAATAPAGAVLVHRIRGVA</sequence>
<dbReference type="Proteomes" id="UP001551584">
    <property type="component" value="Unassembled WGS sequence"/>
</dbReference>
<feature type="region of interest" description="Disordered" evidence="1">
    <location>
        <begin position="1"/>
        <end position="41"/>
    </location>
</feature>
<evidence type="ECO:0000256" key="1">
    <source>
        <dbReference type="SAM" id="MobiDB-lite"/>
    </source>
</evidence>
<name>A0ABV3EXF9_9ACTN</name>
<gene>
    <name evidence="2" type="ORF">AB0D95_26925</name>
</gene>
<comment type="caution">
    <text evidence="2">The sequence shown here is derived from an EMBL/GenBank/DDBJ whole genome shotgun (WGS) entry which is preliminary data.</text>
</comment>
<accession>A0ABV3EXF9</accession>